<dbReference type="EMBL" id="BONY01000026">
    <property type="protein sequence ID" value="GIH06385.1"/>
    <property type="molecule type" value="Genomic_DNA"/>
</dbReference>
<organism evidence="1 2">
    <name type="scientific">Rhizocola hellebori</name>
    <dbReference type="NCBI Taxonomy" id="1392758"/>
    <lineage>
        <taxon>Bacteria</taxon>
        <taxon>Bacillati</taxon>
        <taxon>Actinomycetota</taxon>
        <taxon>Actinomycetes</taxon>
        <taxon>Micromonosporales</taxon>
        <taxon>Micromonosporaceae</taxon>
        <taxon>Rhizocola</taxon>
    </lineage>
</organism>
<name>A0A8J3VHD3_9ACTN</name>
<protein>
    <submittedName>
        <fullName evidence="1">Uncharacterized protein</fullName>
    </submittedName>
</protein>
<reference evidence="1" key="1">
    <citation type="submission" date="2021-01" db="EMBL/GenBank/DDBJ databases">
        <title>Whole genome shotgun sequence of Rhizocola hellebori NBRC 109834.</title>
        <authorList>
            <person name="Komaki H."/>
            <person name="Tamura T."/>
        </authorList>
    </citation>
    <scope>NUCLEOTIDE SEQUENCE</scope>
    <source>
        <strain evidence="1">NBRC 109834</strain>
    </source>
</reference>
<accession>A0A8J3VHD3</accession>
<proteinExistence type="predicted"/>
<dbReference type="Proteomes" id="UP000612899">
    <property type="component" value="Unassembled WGS sequence"/>
</dbReference>
<evidence type="ECO:0000313" key="2">
    <source>
        <dbReference type="Proteomes" id="UP000612899"/>
    </source>
</evidence>
<dbReference type="AlphaFoldDB" id="A0A8J3VHD3"/>
<comment type="caution">
    <text evidence="1">The sequence shown here is derived from an EMBL/GenBank/DDBJ whole genome shotgun (WGS) entry which is preliminary data.</text>
</comment>
<sequence>MGFLRRHSWWLLPEVLALAVIAAGLVYLRQDAFANQLSDKARTVLEQTTPTEQHLHDLSGEPGKVICAAESFGTEPAGAKRVEDVRVIYALYLCAVAVRGMPWDYATRSSGPVRITLSDPPSVEIPLSGEGYPERVRALIPDNLEKRAFGTFKDKGRPAALRKQYEHEIV</sequence>
<gene>
    <name evidence="1" type="ORF">Rhe02_44520</name>
</gene>
<dbReference type="RefSeq" id="WP_203910193.1">
    <property type="nucleotide sequence ID" value="NZ_BONY01000026.1"/>
</dbReference>
<evidence type="ECO:0000313" key="1">
    <source>
        <dbReference type="EMBL" id="GIH06385.1"/>
    </source>
</evidence>
<keyword evidence="2" id="KW-1185">Reference proteome</keyword>